<dbReference type="PROSITE" id="PS00893">
    <property type="entry name" value="NUDIX_BOX"/>
    <property type="match status" value="1"/>
</dbReference>
<evidence type="ECO:0000256" key="7">
    <source>
        <dbReference type="SAM" id="MobiDB-lite"/>
    </source>
</evidence>
<keyword evidence="2" id="KW-0479">Metal-binding</keyword>
<feature type="region of interest" description="Disordered" evidence="7">
    <location>
        <begin position="1339"/>
        <end position="1358"/>
    </location>
</feature>
<dbReference type="EMBL" id="JARKIB010000013">
    <property type="protein sequence ID" value="KAJ7773164.1"/>
    <property type="molecule type" value="Genomic_DNA"/>
</dbReference>
<keyword evidence="5" id="KW-0862">Zinc</keyword>
<organism evidence="9 10">
    <name type="scientific">Mycena metata</name>
    <dbReference type="NCBI Taxonomy" id="1033252"/>
    <lineage>
        <taxon>Eukaryota</taxon>
        <taxon>Fungi</taxon>
        <taxon>Dikarya</taxon>
        <taxon>Basidiomycota</taxon>
        <taxon>Agaricomycotina</taxon>
        <taxon>Agaricomycetes</taxon>
        <taxon>Agaricomycetidae</taxon>
        <taxon>Agaricales</taxon>
        <taxon>Marasmiineae</taxon>
        <taxon>Mycenaceae</taxon>
        <taxon>Mycena</taxon>
    </lineage>
</organism>
<dbReference type="GO" id="GO:0005634">
    <property type="term" value="C:nucleus"/>
    <property type="evidence" value="ECO:0007669"/>
    <property type="project" value="UniProtKB-SubCell"/>
</dbReference>
<keyword evidence="10" id="KW-1185">Reference proteome</keyword>
<dbReference type="GO" id="GO:0008270">
    <property type="term" value="F:zinc ion binding"/>
    <property type="evidence" value="ECO:0007669"/>
    <property type="project" value="UniProtKB-KW"/>
</dbReference>
<feature type="compositionally biased region" description="Low complexity" evidence="7">
    <location>
        <begin position="1339"/>
        <end position="1351"/>
    </location>
</feature>
<dbReference type="GO" id="GO:0016787">
    <property type="term" value="F:hydrolase activity"/>
    <property type="evidence" value="ECO:0007669"/>
    <property type="project" value="UniProtKB-KW"/>
</dbReference>
<name>A0AAD7JWH3_9AGAR</name>
<keyword evidence="3" id="KW-0863">Zinc-finger</keyword>
<gene>
    <name evidence="9" type="ORF">B0H16DRAFT_1451005</name>
</gene>
<accession>A0AAD7JWH3</accession>
<proteinExistence type="predicted"/>
<dbReference type="Proteomes" id="UP001215598">
    <property type="component" value="Unassembled WGS sequence"/>
</dbReference>
<evidence type="ECO:0000256" key="3">
    <source>
        <dbReference type="ARBA" id="ARBA00022771"/>
    </source>
</evidence>
<dbReference type="InterPro" id="IPR015797">
    <property type="entry name" value="NUDIX_hydrolase-like_dom_sf"/>
</dbReference>
<dbReference type="PROSITE" id="PS51462">
    <property type="entry name" value="NUDIX"/>
    <property type="match status" value="1"/>
</dbReference>
<evidence type="ECO:0000313" key="9">
    <source>
        <dbReference type="EMBL" id="KAJ7773164.1"/>
    </source>
</evidence>
<evidence type="ECO:0000256" key="6">
    <source>
        <dbReference type="ARBA" id="ARBA00023242"/>
    </source>
</evidence>
<dbReference type="Pfam" id="PF07967">
    <property type="entry name" value="zf-C3HC"/>
    <property type="match status" value="1"/>
</dbReference>
<evidence type="ECO:0000256" key="5">
    <source>
        <dbReference type="ARBA" id="ARBA00022833"/>
    </source>
</evidence>
<dbReference type="InterPro" id="IPR020084">
    <property type="entry name" value="NUDIX_hydrolase_CS"/>
</dbReference>
<reference evidence="9" key="1">
    <citation type="submission" date="2023-03" db="EMBL/GenBank/DDBJ databases">
        <title>Massive genome expansion in bonnet fungi (Mycena s.s.) driven by repeated elements and novel gene families across ecological guilds.</title>
        <authorList>
            <consortium name="Lawrence Berkeley National Laboratory"/>
            <person name="Harder C.B."/>
            <person name="Miyauchi S."/>
            <person name="Viragh M."/>
            <person name="Kuo A."/>
            <person name="Thoen E."/>
            <person name="Andreopoulos B."/>
            <person name="Lu D."/>
            <person name="Skrede I."/>
            <person name="Drula E."/>
            <person name="Henrissat B."/>
            <person name="Morin E."/>
            <person name="Kohler A."/>
            <person name="Barry K."/>
            <person name="LaButti K."/>
            <person name="Morin E."/>
            <person name="Salamov A."/>
            <person name="Lipzen A."/>
            <person name="Mereny Z."/>
            <person name="Hegedus B."/>
            <person name="Baldrian P."/>
            <person name="Stursova M."/>
            <person name="Weitz H."/>
            <person name="Taylor A."/>
            <person name="Grigoriev I.V."/>
            <person name="Nagy L.G."/>
            <person name="Martin F."/>
            <person name="Kauserud H."/>
        </authorList>
    </citation>
    <scope>NUCLEOTIDE SEQUENCE</scope>
    <source>
        <strain evidence="9">CBHHK182m</strain>
    </source>
</reference>
<evidence type="ECO:0000256" key="1">
    <source>
        <dbReference type="ARBA" id="ARBA00004123"/>
    </source>
</evidence>
<dbReference type="Pfam" id="PF00293">
    <property type="entry name" value="NUDIX"/>
    <property type="match status" value="1"/>
</dbReference>
<dbReference type="Gene3D" id="3.90.79.10">
    <property type="entry name" value="Nucleoside Triphosphate Pyrophosphohydrolase"/>
    <property type="match status" value="1"/>
</dbReference>
<dbReference type="PANTHER" id="PTHR15835">
    <property type="entry name" value="NUCLEAR-INTERACTING PARTNER OF ALK"/>
    <property type="match status" value="1"/>
</dbReference>
<feature type="region of interest" description="Disordered" evidence="7">
    <location>
        <begin position="996"/>
        <end position="1025"/>
    </location>
</feature>
<dbReference type="Pfam" id="PF08600">
    <property type="entry name" value="NuBaID_C"/>
    <property type="match status" value="1"/>
</dbReference>
<evidence type="ECO:0000313" key="10">
    <source>
        <dbReference type="Proteomes" id="UP001215598"/>
    </source>
</evidence>
<dbReference type="PANTHER" id="PTHR15835:SF6">
    <property type="entry name" value="ZINC FINGER C3HC-TYPE PROTEIN 1"/>
    <property type="match status" value="1"/>
</dbReference>
<feature type="region of interest" description="Disordered" evidence="7">
    <location>
        <begin position="1473"/>
        <end position="1499"/>
    </location>
</feature>
<dbReference type="InterPro" id="IPR013909">
    <property type="entry name" value="NuBaID_C"/>
</dbReference>
<dbReference type="SUPFAM" id="SSF55811">
    <property type="entry name" value="Nudix"/>
    <property type="match status" value="1"/>
</dbReference>
<evidence type="ECO:0000256" key="2">
    <source>
        <dbReference type="ARBA" id="ARBA00022723"/>
    </source>
</evidence>
<protein>
    <recommendedName>
        <fullName evidence="8">Nudix hydrolase domain-containing protein</fullName>
    </recommendedName>
</protein>
<feature type="compositionally biased region" description="Low complexity" evidence="7">
    <location>
        <begin position="1298"/>
        <end position="1332"/>
    </location>
</feature>
<keyword evidence="4" id="KW-0378">Hydrolase</keyword>
<evidence type="ECO:0000256" key="4">
    <source>
        <dbReference type="ARBA" id="ARBA00022801"/>
    </source>
</evidence>
<sequence>MLRCCWRPVVQLGRPFLARHATNTHPPPHTIKRTRRWFFRHKPKPEIEPIPLPPPKNPLSAGPLAALHAFLAPANLAAAEPRTYTPKALHKLYLAVNALPRRPKGHPLTVYELNELLVLFGSLSVLPPRSTSVHVHSFVSRLSPAPFRTYWPLVLELAEQIRMRPQRASRSSAHHYWVMRAYLASMRKSPGEDPADLARAHYKRIRKTNQPLLHFPYLGKMLAFRRPTHLPQIVGDLCAALEAPQADHRLTNLLWNLVLGAAVPTPIQARVLAMLWTRLERHPYPSPPRDTKLLRNVFYMRASYHPRPYRALTIPHLCAALATALFPHFNRRFPAELSRWAAQEARAVFSPDCPPAARWDSLVVLALCAVPKLFSSTGITASRAPVGVRESREYDGHTTWRTVFALAMFERTVPQGASDSVATAVRRLWLAWKDAQGEPPPFVRRVVVGAFFRLAARTRDGPLKDGCVRYCVKYHLWGGMQRDVVQTTNLLVDYVFATMYTTLGRAKDWLEIFETLPVDSVIAWRARVADALLRELLSRDVMVAYGLYTFCEKSNLTIPADSRHALAVALARRYYPTEALMFLNDAQFSPDQTEVLLEAILRTLLRERHTFRDLPLADTLLPATQRLYLKTGRTPATSTKFPLRYALRLLADSERPTAAVQLLRILDARQPSFFSQNFYLRMMRILVRRHKGAAVQLLRIVHRFPARARQNFRRKLALQLARSRAHTLAAAAYRFGGTRQQPRTVREQLARAVGFRVNRRDEEPPIRRLALRIKALMGRARRDVPTARYGVALLARVGRIRAAKLAVLSAYRMGMEQRTITWLGNTVLNGALHRTKSKNARAVRHVLNNHQQLAANVDFLQDRVTVNILVKMLLRWRKVMDGAQIRMLFDHLVRGGYPVPARWRERGRVPFGTTGAQPGFMAEVNLQRLSPFISFQRHVRPLYRMFIKALHLQKDHQGARVVLGILHDVEDEVMARRHERARARLAGIKRKKTKLASSAMAAEPRLESGVSTGTMEPPRTTDATRATKRKLADAFQSLDAAVESTPPAKKPHTARSLYATLAKYGVKPKQPNPHFASLSKSTPHLSAILARAATRTRKALPFASSNNPPPLLPATAEYRPSSIPSFLARLATFKLATYANKPPQLDAVAAAKCGWTNDGKDRLVCGLCAVSWVVGGREGMSRDAGGKFARGETARISSRDAQDGLSVEDASAPAVMVREIKTAATVLDPIMQNMEVKHPLTASQLASLRATVSAFTLPAPEGDDMPPPSPPTDPSETAILTALFGWGPAPPPPERPRVSSFASRPSSRAASRAGSPFPSTPPRLSRAASLAIAGSASTSAGTTATASAPTAPSTPPRQFLRRISSNFTLAKRDTSLLHCALCQRRVGLWAFAPPPAEPTTPPPPGRAPPPQRHFDLLKEHRSFCPYVVRSTVVPTLPSAEPPAPSQAAAPGVLEGWRAVLAVLLRYGMGQRARQRRKASASGDGAMEVDGEGAGTDRDSVDGVEAMVESVKSRGGKELLRYDTSNIEYIYHPTMAAKPDPWTQYFAPDFVVSAGCVLFRRREAPEEGLEICILRSRTKDKPDEWMLPKGRKDCGEDVAAAAVRETFEETGYKCALVPLRMATRAPFPGLDAGLDVVNIVDGIKEPVSVVVRELAMGKGVKIVWWFVARATTRDRVVGTQEAWEAFDAEWVVADEAAERLTFQSDRDAVNKALEVVKKDGNAEAI</sequence>
<feature type="domain" description="Nudix hydrolase" evidence="8">
    <location>
        <begin position="1548"/>
        <end position="1712"/>
    </location>
</feature>
<dbReference type="InterPro" id="IPR012935">
    <property type="entry name" value="NuBaID_N"/>
</dbReference>
<comment type="subcellular location">
    <subcellularLocation>
        <location evidence="1">Nucleus</location>
    </subcellularLocation>
</comment>
<keyword evidence="6" id="KW-0539">Nucleus</keyword>
<evidence type="ECO:0000259" key="8">
    <source>
        <dbReference type="PROSITE" id="PS51462"/>
    </source>
</evidence>
<dbReference type="InterPro" id="IPR000086">
    <property type="entry name" value="NUDIX_hydrolase_dom"/>
</dbReference>
<comment type="caution">
    <text evidence="9">The sequence shown here is derived from an EMBL/GenBank/DDBJ whole genome shotgun (WGS) entry which is preliminary data.</text>
</comment>
<feature type="region of interest" description="Disordered" evidence="7">
    <location>
        <begin position="1257"/>
        <end position="1332"/>
    </location>
</feature>